<reference evidence="3 4" key="1">
    <citation type="submission" date="2019-03" db="EMBL/GenBank/DDBJ databases">
        <title>Root nodule microbial communities of legume samples collected from USA, Mexico and Botswana.</title>
        <authorList>
            <person name="Hirsch A."/>
        </authorList>
    </citation>
    <scope>NUCLEOTIDE SEQUENCE [LARGE SCALE GENOMIC DNA]</scope>
    <source>
        <strain evidence="3 4">55</strain>
    </source>
</reference>
<feature type="compositionally biased region" description="Low complexity" evidence="1">
    <location>
        <begin position="463"/>
        <end position="475"/>
    </location>
</feature>
<dbReference type="SUPFAM" id="SSF50969">
    <property type="entry name" value="YVTN repeat-like/Quinoprotein amine dehydrogenase"/>
    <property type="match status" value="1"/>
</dbReference>
<dbReference type="Proteomes" id="UP000295805">
    <property type="component" value="Unassembled WGS sequence"/>
</dbReference>
<dbReference type="EMBL" id="SMCX01000011">
    <property type="protein sequence ID" value="TCW23572.1"/>
    <property type="molecule type" value="Genomic_DNA"/>
</dbReference>
<evidence type="ECO:0000313" key="4">
    <source>
        <dbReference type="Proteomes" id="UP000295805"/>
    </source>
</evidence>
<sequence>MDASPRTLAVFLSSAVVAAGISAALPSAAAAQPATPPGLGPAGTATVHGDAASTDTLPGRGPGAHPAIASGLTGATCSTVFVGSDGMPVALCTAYLGLNPPTPLAPTVKLFHPETAAVLAEVQLTKGALLGGVYGYLDAQDRVVVADGDRKLLAVGHDRAPDGSWRMTVDVLADLAPAVPDGDAITGLMPSFDGRVWFATSGGVVGTVRPRGASGGGDAGGLAAVGGEDGAGVDDDELRYLALPAGEKISNGLTVRPGGASVITTRALYEIDTSVDGTPTVRWRHGYEVGPARKPGLLAHGSGTTPTYFGPDDSLVAITDDAEHPDLIVLRREDGAEVCRMPAFATTLRPDSAADDGVLIDGSAATENSIIAVGNALVLVNTYGFEYPPFAVDGPAAPASAPYAGGMTRIDVRPDVPGDAGPSCSRAWTSTARTASLPKLTTGDGLIHALAYGPRRDGGAGAPGPAAGPAAGSAGLPLDQGLAQKVGPVDVTSTDVETGREVARTFVGHAPFDEPMELTGTIASRGDAPGIMWQPTLTRMLRIGPA</sequence>
<evidence type="ECO:0000256" key="2">
    <source>
        <dbReference type="SAM" id="SignalP"/>
    </source>
</evidence>
<dbReference type="InterPro" id="IPR011044">
    <property type="entry name" value="Quino_amine_DH_bsu"/>
</dbReference>
<feature type="chain" id="PRO_5039203026" evidence="2">
    <location>
        <begin position="19"/>
        <end position="546"/>
    </location>
</feature>
<keyword evidence="2" id="KW-0732">Signal</keyword>
<evidence type="ECO:0000256" key="1">
    <source>
        <dbReference type="SAM" id="MobiDB-lite"/>
    </source>
</evidence>
<dbReference type="RefSeq" id="WP_243699702.1">
    <property type="nucleotide sequence ID" value="NZ_CP143053.1"/>
</dbReference>
<feature type="region of interest" description="Disordered" evidence="1">
    <location>
        <begin position="30"/>
        <end position="65"/>
    </location>
</feature>
<dbReference type="GeneID" id="89529440"/>
<accession>A0A4R3ZTC0</accession>
<proteinExistence type="predicted"/>
<organism evidence="3 4">
    <name type="scientific">Dietzia cinnamea</name>
    <dbReference type="NCBI Taxonomy" id="321318"/>
    <lineage>
        <taxon>Bacteria</taxon>
        <taxon>Bacillati</taxon>
        <taxon>Actinomycetota</taxon>
        <taxon>Actinomycetes</taxon>
        <taxon>Mycobacteriales</taxon>
        <taxon>Dietziaceae</taxon>
        <taxon>Dietzia</taxon>
    </lineage>
</organism>
<gene>
    <name evidence="3" type="ORF">EDD19_1116</name>
</gene>
<comment type="caution">
    <text evidence="3">The sequence shown here is derived from an EMBL/GenBank/DDBJ whole genome shotgun (WGS) entry which is preliminary data.</text>
</comment>
<feature type="signal peptide" evidence="2">
    <location>
        <begin position="1"/>
        <end position="18"/>
    </location>
</feature>
<protein>
    <submittedName>
        <fullName evidence="3">Uncharacterized protein</fullName>
    </submittedName>
</protein>
<name>A0A4R3ZTC0_9ACTN</name>
<feature type="region of interest" description="Disordered" evidence="1">
    <location>
        <begin position="457"/>
        <end position="478"/>
    </location>
</feature>
<dbReference type="AlphaFoldDB" id="A0A4R3ZTC0"/>
<evidence type="ECO:0000313" key="3">
    <source>
        <dbReference type="EMBL" id="TCW23572.1"/>
    </source>
</evidence>